<organism evidence="2 3">
    <name type="scientific">Nibrella viscosa</name>
    <dbReference type="NCBI Taxonomy" id="1084524"/>
    <lineage>
        <taxon>Bacteria</taxon>
        <taxon>Pseudomonadati</taxon>
        <taxon>Bacteroidota</taxon>
        <taxon>Cytophagia</taxon>
        <taxon>Cytophagales</taxon>
        <taxon>Spirosomataceae</taxon>
        <taxon>Nibrella</taxon>
    </lineage>
</organism>
<protein>
    <submittedName>
        <fullName evidence="2">Uncharacterized protein</fullName>
    </submittedName>
</protein>
<keyword evidence="3" id="KW-1185">Reference proteome</keyword>
<reference evidence="3" key="1">
    <citation type="journal article" date="2019" name="Int. J. Syst. Evol. Microbiol.">
        <title>The Global Catalogue of Microorganisms (GCM) 10K type strain sequencing project: providing services to taxonomists for standard genome sequencing and annotation.</title>
        <authorList>
            <consortium name="The Broad Institute Genomics Platform"/>
            <consortium name="The Broad Institute Genome Sequencing Center for Infectious Disease"/>
            <person name="Wu L."/>
            <person name="Ma J."/>
        </authorList>
    </citation>
    <scope>NUCLEOTIDE SEQUENCE [LARGE SCALE GENOMIC DNA]</scope>
    <source>
        <strain evidence="3">JCM 17925</strain>
    </source>
</reference>
<evidence type="ECO:0000313" key="2">
    <source>
        <dbReference type="EMBL" id="GAA4418741.1"/>
    </source>
</evidence>
<sequence>MCFMYTKNGYILPLQNLKGFRVYMNEKKATKPTSRKKGGRPRKEQKEPVAQYINLRLTEKEANYLKSLHEAETAGRKVSLQEYVKEKVLKPADKENCKEEARHNALASLIQLGEIRRVLVTIGEQLPDLEVRIKGHQQGEERKEALRPEGAALPENEAIKEQLQKAFNQIKVWLYGLPPEKV</sequence>
<proteinExistence type="predicted"/>
<comment type="caution">
    <text evidence="2">The sequence shown here is derived from an EMBL/GenBank/DDBJ whole genome shotgun (WGS) entry which is preliminary data.</text>
</comment>
<dbReference type="Proteomes" id="UP001500936">
    <property type="component" value="Unassembled WGS sequence"/>
</dbReference>
<accession>A0ABP8KXJ1</accession>
<gene>
    <name evidence="2" type="ORF">GCM10023187_52430</name>
</gene>
<dbReference type="EMBL" id="BAABHB010000017">
    <property type="protein sequence ID" value="GAA4418741.1"/>
    <property type="molecule type" value="Genomic_DNA"/>
</dbReference>
<evidence type="ECO:0000313" key="3">
    <source>
        <dbReference type="Proteomes" id="UP001500936"/>
    </source>
</evidence>
<feature type="region of interest" description="Disordered" evidence="1">
    <location>
        <begin position="28"/>
        <end position="48"/>
    </location>
</feature>
<evidence type="ECO:0000256" key="1">
    <source>
        <dbReference type="SAM" id="MobiDB-lite"/>
    </source>
</evidence>
<name>A0ABP8KXJ1_9BACT</name>